<dbReference type="AlphaFoldDB" id="A0A834RE26"/>
<name>A0A834RE26_SARSC</name>
<dbReference type="EMBL" id="WVUK01000051">
    <property type="protein sequence ID" value="KAF7494852.1"/>
    <property type="molecule type" value="Genomic_DNA"/>
</dbReference>
<evidence type="ECO:0000313" key="3">
    <source>
        <dbReference type="EnsemblMetazoa" id="KAF7494852.1"/>
    </source>
</evidence>
<feature type="region of interest" description="Disordered" evidence="1">
    <location>
        <begin position="261"/>
        <end position="294"/>
    </location>
</feature>
<evidence type="ECO:0000313" key="4">
    <source>
        <dbReference type="Proteomes" id="UP000070412"/>
    </source>
</evidence>
<proteinExistence type="predicted"/>
<protein>
    <submittedName>
        <fullName evidence="2 3">Uncharacterized protein</fullName>
    </submittedName>
</protein>
<gene>
    <name evidence="2" type="ORF">SSS_4888</name>
</gene>
<keyword evidence="4" id="KW-1185">Reference proteome</keyword>
<dbReference type="EnsemblMetazoa" id="SSS_4888s_mrna">
    <property type="protein sequence ID" value="KAF7494852.1"/>
    <property type="gene ID" value="SSS_4888"/>
</dbReference>
<evidence type="ECO:0000313" key="2">
    <source>
        <dbReference type="EMBL" id="KAF7494852.1"/>
    </source>
</evidence>
<dbReference type="OrthoDB" id="6512847at2759"/>
<dbReference type="Proteomes" id="UP000070412">
    <property type="component" value="Unassembled WGS sequence"/>
</dbReference>
<organism evidence="2">
    <name type="scientific">Sarcoptes scabiei</name>
    <name type="common">Itch mite</name>
    <name type="synonym">Acarus scabiei</name>
    <dbReference type="NCBI Taxonomy" id="52283"/>
    <lineage>
        <taxon>Eukaryota</taxon>
        <taxon>Metazoa</taxon>
        <taxon>Ecdysozoa</taxon>
        <taxon>Arthropoda</taxon>
        <taxon>Chelicerata</taxon>
        <taxon>Arachnida</taxon>
        <taxon>Acari</taxon>
        <taxon>Acariformes</taxon>
        <taxon>Sarcoptiformes</taxon>
        <taxon>Astigmata</taxon>
        <taxon>Psoroptidia</taxon>
        <taxon>Sarcoptoidea</taxon>
        <taxon>Sarcoptidae</taxon>
        <taxon>Sarcoptinae</taxon>
        <taxon>Sarcoptes</taxon>
    </lineage>
</organism>
<accession>A0A834RE26</accession>
<reference evidence="4" key="1">
    <citation type="journal article" date="2020" name="PLoS Negl. Trop. Dis.">
        <title>High-quality nuclear genome for Sarcoptes scabiei-A critical resource for a neglected parasite.</title>
        <authorList>
            <person name="Korhonen P.K."/>
            <person name="Gasser R.B."/>
            <person name="Ma G."/>
            <person name="Wang T."/>
            <person name="Stroehlein A.J."/>
            <person name="Young N.D."/>
            <person name="Ang C.S."/>
            <person name="Fernando D.D."/>
            <person name="Lu H.C."/>
            <person name="Taylor S."/>
            <person name="Reynolds S.L."/>
            <person name="Mofiz E."/>
            <person name="Najaraj S.H."/>
            <person name="Gowda H."/>
            <person name="Madugundu A."/>
            <person name="Renuse S."/>
            <person name="Holt D."/>
            <person name="Pandey A."/>
            <person name="Papenfuss A.T."/>
            <person name="Fischer K."/>
        </authorList>
    </citation>
    <scope>NUCLEOTIDE SEQUENCE [LARGE SCALE GENOMIC DNA]</scope>
</reference>
<reference evidence="3" key="3">
    <citation type="submission" date="2022-06" db="UniProtKB">
        <authorList>
            <consortium name="EnsemblMetazoa"/>
        </authorList>
    </citation>
    <scope>IDENTIFICATION</scope>
</reference>
<sequence length="458" mass="53640">MAPLNFNESYDYSPRHVEQFFSSIDRLRINLARLRQRVTRYPSLGHIDDLDNVDRCLEHLKSAMIAGEDLFFDQINRGRTYEQFSRKNIEEFHQTIFTADEERSSLCDRIEEILLIEFGLDELIALYRSTREPTESELRDIARVCCNIRLSLNSEDGYSVLDIKNPIKIIEKLKDRYKGGGAKTAPELFEEYDNIQYTVSISALFTQLRRIFIKKILPKEFADVCKSYEVQCLGRSESEHMSDEIFENELLKVERENARNKLSGSTSGSVSLASTSQKKGADSRVTKSKKKSKLNSKMAFRPRPITLQTFTSSYDNLITKLTDLRKLFLRHNEVSSNDSEWFMQIELDLEHLKCLLEYFDTSIRAKLSALPPSSRRNHYIELHNFHRNNLAHHRTRVRMIEELNEIDPCDIDYISFRGVYLSVEIMAEESLEYYQQLGGINWDRNENWDIDEIWDDSD</sequence>
<reference evidence="2" key="2">
    <citation type="submission" date="2020-01" db="EMBL/GenBank/DDBJ databases">
        <authorList>
            <person name="Korhonen P.K.K."/>
            <person name="Guangxu M.G."/>
            <person name="Wang T.W."/>
            <person name="Stroehlein A.J.S."/>
            <person name="Young N.D."/>
            <person name="Ang C.-S.A."/>
            <person name="Fernando D.W.F."/>
            <person name="Lu H.L."/>
            <person name="Taylor S.T."/>
            <person name="Ehtesham M.E.M."/>
            <person name="Najaraj S.H.N."/>
            <person name="Harsha G.H.G."/>
            <person name="Madugundu A.M."/>
            <person name="Renuse S.R."/>
            <person name="Holt D.H."/>
            <person name="Pandey A.P."/>
            <person name="Papenfuss A.P."/>
            <person name="Gasser R.B.G."/>
            <person name="Fischer K.F."/>
        </authorList>
    </citation>
    <scope>NUCLEOTIDE SEQUENCE</scope>
    <source>
        <strain evidence="2">SSS_KF_BRIS2020</strain>
    </source>
</reference>
<feature type="compositionally biased region" description="Low complexity" evidence="1">
    <location>
        <begin position="262"/>
        <end position="276"/>
    </location>
</feature>
<evidence type="ECO:0000256" key="1">
    <source>
        <dbReference type="SAM" id="MobiDB-lite"/>
    </source>
</evidence>